<evidence type="ECO:0000259" key="1">
    <source>
        <dbReference type="Pfam" id="PF00149"/>
    </source>
</evidence>
<proteinExistence type="predicted"/>
<gene>
    <name evidence="2" type="ORF">UFOVP901_52</name>
</gene>
<protein>
    <submittedName>
        <fullName evidence="2">Calcineurin-like phosphoesterase domain, ApaH type</fullName>
    </submittedName>
</protein>
<name>A0A6J5PLJ5_9CAUD</name>
<evidence type="ECO:0000313" key="2">
    <source>
        <dbReference type="EMBL" id="CAB4170211.1"/>
    </source>
</evidence>
<dbReference type="EMBL" id="LR796852">
    <property type="protein sequence ID" value="CAB4170211.1"/>
    <property type="molecule type" value="Genomic_DNA"/>
</dbReference>
<feature type="domain" description="Calcineurin-like phosphoesterase" evidence="1">
    <location>
        <begin position="6"/>
        <end position="197"/>
    </location>
</feature>
<dbReference type="Pfam" id="PF00149">
    <property type="entry name" value="Metallophos"/>
    <property type="match status" value="1"/>
</dbReference>
<dbReference type="SUPFAM" id="SSF56300">
    <property type="entry name" value="Metallo-dependent phosphatases"/>
    <property type="match status" value="1"/>
</dbReference>
<accession>A0A6J5PLJ5</accession>
<organism evidence="2">
    <name type="scientific">uncultured Caudovirales phage</name>
    <dbReference type="NCBI Taxonomy" id="2100421"/>
    <lineage>
        <taxon>Viruses</taxon>
        <taxon>Duplodnaviria</taxon>
        <taxon>Heunggongvirae</taxon>
        <taxon>Uroviricota</taxon>
        <taxon>Caudoviricetes</taxon>
        <taxon>Peduoviridae</taxon>
        <taxon>Maltschvirus</taxon>
        <taxon>Maltschvirus maltsch</taxon>
    </lineage>
</organism>
<reference evidence="2" key="1">
    <citation type="submission" date="2020-05" db="EMBL/GenBank/DDBJ databases">
        <authorList>
            <person name="Chiriac C."/>
            <person name="Salcher M."/>
            <person name="Ghai R."/>
            <person name="Kavagutti S V."/>
        </authorList>
    </citation>
    <scope>NUCLEOTIDE SEQUENCE</scope>
</reference>
<dbReference type="InterPro" id="IPR004843">
    <property type="entry name" value="Calcineurin-like_PHP"/>
</dbReference>
<dbReference type="GO" id="GO:0016787">
    <property type="term" value="F:hydrolase activity"/>
    <property type="evidence" value="ECO:0007669"/>
    <property type="project" value="InterPro"/>
</dbReference>
<sequence length="244" mass="27490">MNATALVLSDLHYPHQDPKYISIATQLIKQLKPDHVCQIGDALDAGSISSYLQDPASDNTFKKEIDLYNKQLDIWQKAMKKGSMFHQLEGNHSERLKRFLAKNCREIHDIIKTVPELLRLKERSKSGVKFIWHPLKVWDSCKIGDVYIHHGQYFDKNLAQSNLDRYGVKFLQGHSHRACVASNGKIWSASLGHGSIASKTAHLHSPNTWQQAMGVVTIVDGKGHLEMILVNDGVACFRGKVIRG</sequence>
<dbReference type="InterPro" id="IPR029052">
    <property type="entry name" value="Metallo-depent_PP-like"/>
</dbReference>